<dbReference type="Proteomes" id="UP000789831">
    <property type="component" value="Unassembled WGS sequence"/>
</dbReference>
<gene>
    <name evidence="1" type="ORF">AGERDE_LOCUS7985</name>
</gene>
<accession>A0A9N9BW76</accession>
<protein>
    <submittedName>
        <fullName evidence="1">227_t:CDS:1</fullName>
    </submittedName>
</protein>
<dbReference type="EMBL" id="CAJVPL010001575">
    <property type="protein sequence ID" value="CAG8578158.1"/>
    <property type="molecule type" value="Genomic_DNA"/>
</dbReference>
<evidence type="ECO:0000313" key="1">
    <source>
        <dbReference type="EMBL" id="CAG8578158.1"/>
    </source>
</evidence>
<dbReference type="AlphaFoldDB" id="A0A9N9BW76"/>
<reference evidence="1" key="1">
    <citation type="submission" date="2021-06" db="EMBL/GenBank/DDBJ databases">
        <authorList>
            <person name="Kallberg Y."/>
            <person name="Tangrot J."/>
            <person name="Rosling A."/>
        </authorList>
    </citation>
    <scope>NUCLEOTIDE SEQUENCE</scope>
    <source>
        <strain evidence="1">MT106</strain>
    </source>
</reference>
<organism evidence="1 2">
    <name type="scientific">Ambispora gerdemannii</name>
    <dbReference type="NCBI Taxonomy" id="144530"/>
    <lineage>
        <taxon>Eukaryota</taxon>
        <taxon>Fungi</taxon>
        <taxon>Fungi incertae sedis</taxon>
        <taxon>Mucoromycota</taxon>
        <taxon>Glomeromycotina</taxon>
        <taxon>Glomeromycetes</taxon>
        <taxon>Archaeosporales</taxon>
        <taxon>Ambisporaceae</taxon>
        <taxon>Ambispora</taxon>
    </lineage>
</organism>
<comment type="caution">
    <text evidence="1">The sequence shown here is derived from an EMBL/GenBank/DDBJ whole genome shotgun (WGS) entry which is preliminary data.</text>
</comment>
<name>A0A9N9BW76_9GLOM</name>
<proteinExistence type="predicted"/>
<keyword evidence="2" id="KW-1185">Reference proteome</keyword>
<sequence length="72" mass="8500">MSTERALEPRSFKDKEVDELVKNLQYKLGLFINDKVRLHSETLLDEEPVVEYRPSFMKGLEFDAFSNIIELH</sequence>
<dbReference type="OrthoDB" id="2425070at2759"/>
<evidence type="ECO:0000313" key="2">
    <source>
        <dbReference type="Proteomes" id="UP000789831"/>
    </source>
</evidence>